<feature type="region of interest" description="Disordered" evidence="1">
    <location>
        <begin position="67"/>
        <end position="140"/>
    </location>
</feature>
<proteinExistence type="predicted"/>
<dbReference type="Proteomes" id="UP001152759">
    <property type="component" value="Unassembled WGS sequence"/>
</dbReference>
<evidence type="ECO:0000313" key="2">
    <source>
        <dbReference type="EMBL" id="CAH0746979.1"/>
    </source>
</evidence>
<feature type="compositionally biased region" description="Polar residues" evidence="1">
    <location>
        <begin position="113"/>
        <end position="125"/>
    </location>
</feature>
<dbReference type="AlphaFoldDB" id="A0AAI8UU06"/>
<name>A0AAI8UU06_BEMTA</name>
<reference evidence="2" key="1">
    <citation type="submission" date="2021-12" db="EMBL/GenBank/DDBJ databases">
        <authorList>
            <person name="King R."/>
        </authorList>
    </citation>
    <scope>NUCLEOTIDE SEQUENCE</scope>
</reference>
<evidence type="ECO:0000256" key="1">
    <source>
        <dbReference type="SAM" id="MobiDB-lite"/>
    </source>
</evidence>
<dbReference type="EMBL" id="CAKKNF020000018">
    <property type="protein sequence ID" value="CAH0746979.1"/>
    <property type="molecule type" value="Genomic_DNA"/>
</dbReference>
<sequence>MSLYHSPRGTKRSSRIKSPNVVVPTSNSSRSLVATRTIGSVTLPESMIDSDHRLLRSTSKKLLANCTPNISPTVTPEMSTSQTKKASPHTLIKMAKNNTLAGDEAKRKGRKAATTTPDNSTTSGDQNRKKTLNNPPPPPS</sequence>
<organism evidence="2 3">
    <name type="scientific">Bemisia tabaci</name>
    <name type="common">Sweetpotato whitefly</name>
    <name type="synonym">Aleurodes tabaci</name>
    <dbReference type="NCBI Taxonomy" id="7038"/>
    <lineage>
        <taxon>Eukaryota</taxon>
        <taxon>Metazoa</taxon>
        <taxon>Ecdysozoa</taxon>
        <taxon>Arthropoda</taxon>
        <taxon>Hexapoda</taxon>
        <taxon>Insecta</taxon>
        <taxon>Pterygota</taxon>
        <taxon>Neoptera</taxon>
        <taxon>Paraneoptera</taxon>
        <taxon>Hemiptera</taxon>
        <taxon>Sternorrhyncha</taxon>
        <taxon>Aleyrodoidea</taxon>
        <taxon>Aleyrodidae</taxon>
        <taxon>Aleyrodinae</taxon>
        <taxon>Bemisia</taxon>
    </lineage>
</organism>
<evidence type="ECO:0000313" key="3">
    <source>
        <dbReference type="Proteomes" id="UP001152759"/>
    </source>
</evidence>
<gene>
    <name evidence="2" type="ORF">BEMITA_LOCUS123</name>
</gene>
<keyword evidence="3" id="KW-1185">Reference proteome</keyword>
<comment type="caution">
    <text evidence="2">The sequence shown here is derived from an EMBL/GenBank/DDBJ whole genome shotgun (WGS) entry which is preliminary data.</text>
</comment>
<protein>
    <submittedName>
        <fullName evidence="2">Uncharacterized protein</fullName>
    </submittedName>
</protein>
<feature type="region of interest" description="Disordered" evidence="1">
    <location>
        <begin position="1"/>
        <end position="30"/>
    </location>
</feature>
<feature type="compositionally biased region" description="Low complexity" evidence="1">
    <location>
        <begin position="18"/>
        <end position="30"/>
    </location>
</feature>
<feature type="compositionally biased region" description="Polar residues" evidence="1">
    <location>
        <begin position="67"/>
        <end position="85"/>
    </location>
</feature>
<accession>A0AAI8UU06</accession>